<evidence type="ECO:0000313" key="6">
    <source>
        <dbReference type="EMBL" id="MDQ9555033.1"/>
    </source>
</evidence>
<keyword evidence="4" id="KW-0812">Transmembrane</keyword>
<dbReference type="AlphaFoldDB" id="A0ABD5BF08"/>
<dbReference type="Pfam" id="PF13103">
    <property type="entry name" value="TonB_2"/>
    <property type="match status" value="1"/>
</dbReference>
<feature type="transmembrane region" description="Helical" evidence="4">
    <location>
        <begin position="12"/>
        <end position="29"/>
    </location>
</feature>
<proteinExistence type="predicted"/>
<accession>A0ABD5BF08</accession>
<evidence type="ECO:0000256" key="2">
    <source>
        <dbReference type="ARBA" id="ARBA00023136"/>
    </source>
</evidence>
<organism evidence="6 7">
    <name type="scientific">Serratia marcescens</name>
    <dbReference type="NCBI Taxonomy" id="615"/>
    <lineage>
        <taxon>Bacteria</taxon>
        <taxon>Pseudomonadati</taxon>
        <taxon>Pseudomonadota</taxon>
        <taxon>Gammaproteobacteria</taxon>
        <taxon>Enterobacterales</taxon>
        <taxon>Yersiniaceae</taxon>
        <taxon>Serratia</taxon>
    </lineage>
</organism>
<protein>
    <submittedName>
        <fullName evidence="6">TonB C-terminal domain-containing protein</fullName>
    </submittedName>
</protein>
<gene>
    <name evidence="6" type="ORF">RF091_05790</name>
</gene>
<keyword evidence="1" id="KW-0813">Transport</keyword>
<keyword evidence="3" id="KW-0998">Cell outer membrane</keyword>
<feature type="domain" description="Secretin/TonB short N-terminal" evidence="5">
    <location>
        <begin position="60"/>
        <end position="111"/>
    </location>
</feature>
<sequence>MRKITLPSSVGYWWFIFLLVVVPLLGIAGEPSKDIRPVNFNIPSLPLVQALARYGEASGFAVLVDSGMAAGRRSSPVKGYLDPYLALTYLLHGSGLTARYTGANAFTLMAKSAEVARKPAGDVSTPGLGGHRFGAALQQALQRALCQTPHTRPGDYRAVIQLWLTKNGTVERLRLLGSTGSSLRDDAIQKQIRELRLATEPNVRLPQPLTILILPGEGASMTCRMQPASRH</sequence>
<dbReference type="InterPro" id="IPR011662">
    <property type="entry name" value="Secretin/TonB_short_N"/>
</dbReference>
<evidence type="ECO:0000259" key="5">
    <source>
        <dbReference type="SMART" id="SM00965"/>
    </source>
</evidence>
<dbReference type="SMART" id="SM00965">
    <property type="entry name" value="STN"/>
    <property type="match status" value="1"/>
</dbReference>
<evidence type="ECO:0000256" key="4">
    <source>
        <dbReference type="SAM" id="Phobius"/>
    </source>
</evidence>
<dbReference type="SUPFAM" id="SSF74653">
    <property type="entry name" value="TolA/TonB C-terminal domain"/>
    <property type="match status" value="1"/>
</dbReference>
<dbReference type="RefSeq" id="WP_052133439.1">
    <property type="nucleotide sequence ID" value="NZ_CP026050.1"/>
</dbReference>
<evidence type="ECO:0000256" key="3">
    <source>
        <dbReference type="ARBA" id="ARBA00023237"/>
    </source>
</evidence>
<comment type="caution">
    <text evidence="6">The sequence shown here is derived from an EMBL/GenBank/DDBJ whole genome shotgun (WGS) entry which is preliminary data.</text>
</comment>
<dbReference type="EMBL" id="JAVIPQ010000103">
    <property type="protein sequence ID" value="MDQ9555033.1"/>
    <property type="molecule type" value="Genomic_DNA"/>
</dbReference>
<keyword evidence="2 4" id="KW-0472">Membrane</keyword>
<reference evidence="6 7" key="1">
    <citation type="submission" date="2023-07" db="EMBL/GenBank/DDBJ databases">
        <title>Pathogens genome sequencing project 196.</title>
        <authorList>
            <person name="Cao X."/>
        </authorList>
    </citation>
    <scope>NUCLEOTIDE SEQUENCE [LARGE SCALE GENOMIC DNA]</scope>
    <source>
        <strain evidence="6 7">SM41</strain>
    </source>
</reference>
<keyword evidence="4" id="KW-1133">Transmembrane helix</keyword>
<evidence type="ECO:0000313" key="7">
    <source>
        <dbReference type="Proteomes" id="UP001234811"/>
    </source>
</evidence>
<name>A0ABD5BF08_SERMA</name>
<dbReference type="Proteomes" id="UP001234811">
    <property type="component" value="Unassembled WGS sequence"/>
</dbReference>
<dbReference type="Gene3D" id="3.55.50.30">
    <property type="match status" value="1"/>
</dbReference>
<evidence type="ECO:0000256" key="1">
    <source>
        <dbReference type="ARBA" id="ARBA00022448"/>
    </source>
</evidence>